<dbReference type="InterPro" id="IPR000749">
    <property type="entry name" value="ATP-guanido_PTrfase"/>
</dbReference>
<reference evidence="4" key="1">
    <citation type="submission" date="2024-02" db="UniProtKB">
        <authorList>
            <consortium name="WormBaseParasite"/>
        </authorList>
    </citation>
    <scope>IDENTIFICATION</scope>
</reference>
<evidence type="ECO:0000313" key="4">
    <source>
        <dbReference type="WBParaSite" id="MBELARI_LOCUS4355"/>
    </source>
</evidence>
<comment type="similarity">
    <text evidence="1">Belongs to the ATP:guanido phosphotransferase family.</text>
</comment>
<dbReference type="InterPro" id="IPR036802">
    <property type="entry name" value="ATP-guanido_PTrfase_N_sf"/>
</dbReference>
<sequence length="84" mass="9847">MKKTKLGATLYNCIRSGVYNLDTGVGVYALDAESYKVFSDLFEPIIEDYHGFYPIRSTRERKTLRAEYFPSQTRLVLVFRNTRR</sequence>
<dbReference type="InterPro" id="IPR022413">
    <property type="entry name" value="ATP-guanido_PTrfase_N"/>
</dbReference>
<dbReference type="GO" id="GO:0004111">
    <property type="term" value="F:creatine kinase activity"/>
    <property type="evidence" value="ECO:0007669"/>
    <property type="project" value="InterPro"/>
</dbReference>
<protein>
    <recommendedName>
        <fullName evidence="2">Phosphagen kinase N-terminal domain-containing protein</fullName>
    </recommendedName>
</protein>
<dbReference type="WBParaSite" id="MBELARI_LOCUS4355">
    <property type="protein sequence ID" value="MBELARI_LOCUS4355"/>
    <property type="gene ID" value="MBELARI_LOCUS4355"/>
</dbReference>
<dbReference type="Pfam" id="PF02807">
    <property type="entry name" value="ATP-gua_PtransN"/>
    <property type="match status" value="1"/>
</dbReference>
<dbReference type="GO" id="GO:0005615">
    <property type="term" value="C:extracellular space"/>
    <property type="evidence" value="ECO:0007669"/>
    <property type="project" value="TreeGrafter"/>
</dbReference>
<proteinExistence type="inferred from homology"/>
<dbReference type="PANTHER" id="PTHR11547:SF20">
    <property type="entry name" value="ARGININE KINASE"/>
    <property type="match status" value="1"/>
</dbReference>
<evidence type="ECO:0000256" key="1">
    <source>
        <dbReference type="PROSITE-ProRule" id="PRU00842"/>
    </source>
</evidence>
<dbReference type="SUPFAM" id="SSF48034">
    <property type="entry name" value="Guanido kinase N-terminal domain"/>
    <property type="match status" value="1"/>
</dbReference>
<dbReference type="PROSITE" id="PS51509">
    <property type="entry name" value="PHOSPHAGEN_KINASE_N"/>
    <property type="match status" value="1"/>
</dbReference>
<organism evidence="3 4">
    <name type="scientific">Mesorhabditis belari</name>
    <dbReference type="NCBI Taxonomy" id="2138241"/>
    <lineage>
        <taxon>Eukaryota</taxon>
        <taxon>Metazoa</taxon>
        <taxon>Ecdysozoa</taxon>
        <taxon>Nematoda</taxon>
        <taxon>Chromadorea</taxon>
        <taxon>Rhabditida</taxon>
        <taxon>Rhabditina</taxon>
        <taxon>Rhabditomorpha</taxon>
        <taxon>Rhabditoidea</taxon>
        <taxon>Rhabditidae</taxon>
        <taxon>Mesorhabditinae</taxon>
        <taxon>Mesorhabditis</taxon>
    </lineage>
</organism>
<feature type="domain" description="Phosphagen kinase N-terminal" evidence="2">
    <location>
        <begin position="1"/>
        <end position="51"/>
    </location>
</feature>
<dbReference type="FunFam" id="1.10.135.10:FF:000003">
    <property type="entry name" value="Three-domain arginine kinase"/>
    <property type="match status" value="1"/>
</dbReference>
<name>A0AAF3J988_9BILA</name>
<evidence type="ECO:0000259" key="2">
    <source>
        <dbReference type="PROSITE" id="PS51509"/>
    </source>
</evidence>
<dbReference type="PANTHER" id="PTHR11547">
    <property type="entry name" value="ARGININE OR CREATINE KINASE"/>
    <property type="match status" value="1"/>
</dbReference>
<dbReference type="AlphaFoldDB" id="A0AAF3J988"/>
<keyword evidence="3" id="KW-1185">Reference proteome</keyword>
<dbReference type="Proteomes" id="UP000887575">
    <property type="component" value="Unassembled WGS sequence"/>
</dbReference>
<dbReference type="GO" id="GO:0046314">
    <property type="term" value="P:phosphocreatine biosynthetic process"/>
    <property type="evidence" value="ECO:0007669"/>
    <property type="project" value="InterPro"/>
</dbReference>
<accession>A0AAF3J988</accession>
<evidence type="ECO:0000313" key="3">
    <source>
        <dbReference type="Proteomes" id="UP000887575"/>
    </source>
</evidence>
<dbReference type="Gene3D" id="1.10.135.10">
    <property type="entry name" value="ATP:guanido phosphotransferase, N-terminal domain"/>
    <property type="match status" value="1"/>
</dbReference>